<comment type="caution">
    <text evidence="1">The sequence shown here is derived from an EMBL/GenBank/DDBJ whole genome shotgun (WGS) entry which is preliminary data.</text>
</comment>
<protein>
    <recommendedName>
        <fullName evidence="3">DUF596 domain-containing protein</fullName>
    </recommendedName>
</protein>
<dbReference type="RefSeq" id="WP_110443996.1">
    <property type="nucleotide sequence ID" value="NZ_QGLM01000018.1"/>
</dbReference>
<name>A0A318MP60_FRIPE</name>
<dbReference type="Pfam" id="PF04591">
    <property type="entry name" value="DUF596"/>
    <property type="match status" value="1"/>
</dbReference>
<evidence type="ECO:0008006" key="3">
    <source>
        <dbReference type="Google" id="ProtNLM"/>
    </source>
</evidence>
<organism evidence="1 2">
    <name type="scientific">Frischella perrara</name>
    <dbReference type="NCBI Taxonomy" id="1267021"/>
    <lineage>
        <taxon>Bacteria</taxon>
        <taxon>Pseudomonadati</taxon>
        <taxon>Pseudomonadota</taxon>
        <taxon>Gammaproteobacteria</taxon>
        <taxon>Orbales</taxon>
        <taxon>Orbaceae</taxon>
        <taxon>Frischella</taxon>
    </lineage>
</organism>
<dbReference type="AlphaFoldDB" id="A0A318MP60"/>
<dbReference type="SUPFAM" id="SSF160472">
    <property type="entry name" value="NMB0513-like"/>
    <property type="match status" value="1"/>
</dbReference>
<evidence type="ECO:0000313" key="1">
    <source>
        <dbReference type="EMBL" id="PXY94615.1"/>
    </source>
</evidence>
<reference evidence="1 2" key="1">
    <citation type="submission" date="2018-05" db="EMBL/GenBank/DDBJ databases">
        <title>Reference genomes for bee gut microbiota database.</title>
        <authorList>
            <person name="Ellegaard K.M."/>
        </authorList>
    </citation>
    <scope>NUCLEOTIDE SEQUENCE [LARGE SCALE GENOMIC DNA]</scope>
    <source>
        <strain evidence="1 2">ESL0167</strain>
    </source>
</reference>
<sequence>MNFEKIYHSILESACGYSMGTMWQHVANYMKDMNEPYEIRKDVFFILLEKLMKDGHIRLASHGVFLSGTIEEQIQSIKDIWPPYPSDDEDDDLDDIGMWFYVKLNCGIVWITPDGQEIWT</sequence>
<dbReference type="Gene3D" id="1.10.3510.10">
    <property type="entry name" value="NMB0513-like"/>
    <property type="match status" value="1"/>
</dbReference>
<accession>A0A318MP60</accession>
<gene>
    <name evidence="1" type="ORF">DKK76_09110</name>
</gene>
<evidence type="ECO:0000313" key="2">
    <source>
        <dbReference type="Proteomes" id="UP000247838"/>
    </source>
</evidence>
<dbReference type="InterPro" id="IPR007670">
    <property type="entry name" value="DUF596"/>
</dbReference>
<dbReference type="InterPro" id="IPR023138">
    <property type="entry name" value="NMB0513-like_sf"/>
</dbReference>
<dbReference type="EMBL" id="QGLM01000018">
    <property type="protein sequence ID" value="PXY94615.1"/>
    <property type="molecule type" value="Genomic_DNA"/>
</dbReference>
<proteinExistence type="predicted"/>
<dbReference type="Proteomes" id="UP000247838">
    <property type="component" value="Unassembled WGS sequence"/>
</dbReference>